<sequence length="787" mass="84016">MALEPYADSLPQLTFFLTDKLTTTISSDDRNTLASFIGIFSKVNNFYTSHSGHIHPAVERAYQHLIYMLSRALDHHFPLAVRVHGDWYLPECTDSSHQKHLLRAGDSDILLQPTFWVSEEQFAELQAQVYSTSSASASRRCEAAKPTSSKPNKSAPSAPTKPRVSTTRPALKAPDAPSKTAGAASRPDPSPAASPPPGSPSAAAPKGKAHQVSPIVASSTAVAARPGQIMSSRPPPKAPLPHRNPPRVSHRESSAHPSKKHAVKADSESETVPDNPATSGTEEPSEASEEEPSPKNTDDRDYIDHPDSSMCAAPANRVLIADSDVEMKTAAPSKKKKALSASATAEKHSAHLATQGGAPYDSLDRQKAGLTMSIIEGMQAPGHCFNCTLVFQKTPFRSCVCEFNGWGMPCTRCHSHGHPGCTFALPIPGLVETITSLQGWCQVQPNLLPEILDDAQQAGLEALHLQNLALAKGRRAALLMQRACTVAAHQKRTLSLRILELQSPDFLASLNWLLDLSPEILDTYLPCTKGIESHNAMFGELLLTDANLPSSSLIPLPQQEIRIRVPPPRPIPSWAIPSTSTAPPLVFQPTTRTVSIIRADASGEFSLHPATFPSWGSERAPVSTASREPPRISRCDSVFLEAPHVASTTEDSPVIVVDPHQSPAPVGNFAPSKDTAHDGDVSMGDTLLVDNSLADTLMADSTTAPTVVDTPAPVVQSAPSDPVDSGKSTTTAAADLFDPEVVVTTAANVSVVYDLTNPDVVIPSPTPKLCDIDLDAQLSSDKDADHI</sequence>
<keyword evidence="3" id="KW-1185">Reference proteome</keyword>
<feature type="compositionally biased region" description="Basic and acidic residues" evidence="1">
    <location>
        <begin position="292"/>
        <end position="307"/>
    </location>
</feature>
<protein>
    <submittedName>
        <fullName evidence="2">Uncharacterized protein</fullName>
    </submittedName>
</protein>
<gene>
    <name evidence="2" type="ORF">HYPSUDRAFT_208980</name>
</gene>
<feature type="region of interest" description="Disordered" evidence="1">
    <location>
        <begin position="331"/>
        <end position="361"/>
    </location>
</feature>
<feature type="region of interest" description="Disordered" evidence="1">
    <location>
        <begin position="704"/>
        <end position="730"/>
    </location>
</feature>
<accession>A0A0D2NC12</accession>
<evidence type="ECO:0000313" key="2">
    <source>
        <dbReference type="EMBL" id="KJA14101.1"/>
    </source>
</evidence>
<evidence type="ECO:0000256" key="1">
    <source>
        <dbReference type="SAM" id="MobiDB-lite"/>
    </source>
</evidence>
<dbReference type="AlphaFoldDB" id="A0A0D2NC12"/>
<feature type="compositionally biased region" description="Low complexity" evidence="1">
    <location>
        <begin position="134"/>
        <end position="162"/>
    </location>
</feature>
<name>A0A0D2NC12_HYPSF</name>
<feature type="compositionally biased region" description="Pro residues" evidence="1">
    <location>
        <begin position="188"/>
        <end position="199"/>
    </location>
</feature>
<feature type="region of interest" description="Disordered" evidence="1">
    <location>
        <begin position="134"/>
        <end position="311"/>
    </location>
</feature>
<feature type="compositionally biased region" description="Low complexity" evidence="1">
    <location>
        <begin position="704"/>
        <end position="715"/>
    </location>
</feature>
<reference evidence="3" key="1">
    <citation type="submission" date="2014-04" db="EMBL/GenBank/DDBJ databases">
        <title>Evolutionary Origins and Diversification of the Mycorrhizal Mutualists.</title>
        <authorList>
            <consortium name="DOE Joint Genome Institute"/>
            <consortium name="Mycorrhizal Genomics Consortium"/>
            <person name="Kohler A."/>
            <person name="Kuo A."/>
            <person name="Nagy L.G."/>
            <person name="Floudas D."/>
            <person name="Copeland A."/>
            <person name="Barry K.W."/>
            <person name="Cichocki N."/>
            <person name="Veneault-Fourrey C."/>
            <person name="LaButti K."/>
            <person name="Lindquist E.A."/>
            <person name="Lipzen A."/>
            <person name="Lundell T."/>
            <person name="Morin E."/>
            <person name="Murat C."/>
            <person name="Riley R."/>
            <person name="Ohm R."/>
            <person name="Sun H."/>
            <person name="Tunlid A."/>
            <person name="Henrissat B."/>
            <person name="Grigoriev I.V."/>
            <person name="Hibbett D.S."/>
            <person name="Martin F."/>
        </authorList>
    </citation>
    <scope>NUCLEOTIDE SEQUENCE [LARGE SCALE GENOMIC DNA]</scope>
    <source>
        <strain evidence="3">FD-334 SS-4</strain>
    </source>
</reference>
<dbReference type="Proteomes" id="UP000054270">
    <property type="component" value="Unassembled WGS sequence"/>
</dbReference>
<dbReference type="EMBL" id="KN817694">
    <property type="protein sequence ID" value="KJA14101.1"/>
    <property type="molecule type" value="Genomic_DNA"/>
</dbReference>
<organism evidence="2 3">
    <name type="scientific">Hypholoma sublateritium (strain FD-334 SS-4)</name>
    <dbReference type="NCBI Taxonomy" id="945553"/>
    <lineage>
        <taxon>Eukaryota</taxon>
        <taxon>Fungi</taxon>
        <taxon>Dikarya</taxon>
        <taxon>Basidiomycota</taxon>
        <taxon>Agaricomycotina</taxon>
        <taxon>Agaricomycetes</taxon>
        <taxon>Agaricomycetidae</taxon>
        <taxon>Agaricales</taxon>
        <taxon>Agaricineae</taxon>
        <taxon>Strophariaceae</taxon>
        <taxon>Hypholoma</taxon>
    </lineage>
</organism>
<feature type="compositionally biased region" description="Pro residues" evidence="1">
    <location>
        <begin position="233"/>
        <end position="243"/>
    </location>
</feature>
<proteinExistence type="predicted"/>
<evidence type="ECO:0000313" key="3">
    <source>
        <dbReference type="Proteomes" id="UP000054270"/>
    </source>
</evidence>
<feature type="compositionally biased region" description="Polar residues" evidence="1">
    <location>
        <begin position="270"/>
        <end position="281"/>
    </location>
</feature>